<dbReference type="Gene3D" id="3.60.40.10">
    <property type="entry name" value="PPM-type phosphatase domain"/>
    <property type="match status" value="1"/>
</dbReference>
<dbReference type="Pfam" id="PF00072">
    <property type="entry name" value="Response_reg"/>
    <property type="match status" value="1"/>
</dbReference>
<dbReference type="InterPro" id="IPR036457">
    <property type="entry name" value="PPM-type-like_dom_sf"/>
</dbReference>
<dbReference type="Gene3D" id="3.40.50.2300">
    <property type="match status" value="1"/>
</dbReference>
<dbReference type="SUPFAM" id="SSF52172">
    <property type="entry name" value="CheY-like"/>
    <property type="match status" value="1"/>
</dbReference>
<feature type="coiled-coil region" evidence="3">
    <location>
        <begin position="144"/>
        <end position="178"/>
    </location>
</feature>
<feature type="domain" description="Response regulatory" evidence="5">
    <location>
        <begin position="24"/>
        <end position="138"/>
    </location>
</feature>
<dbReference type="EMBL" id="JAOYOD010000001">
    <property type="protein sequence ID" value="MCV9386447.1"/>
    <property type="molecule type" value="Genomic_DNA"/>
</dbReference>
<proteinExistence type="predicted"/>
<evidence type="ECO:0000256" key="3">
    <source>
        <dbReference type="SAM" id="Coils"/>
    </source>
</evidence>
<organism evidence="6 7">
    <name type="scientific">Reichenbachiella ulvae</name>
    <dbReference type="NCBI Taxonomy" id="2980104"/>
    <lineage>
        <taxon>Bacteria</taxon>
        <taxon>Pseudomonadati</taxon>
        <taxon>Bacteroidota</taxon>
        <taxon>Cytophagia</taxon>
        <taxon>Cytophagales</taxon>
        <taxon>Reichenbachiellaceae</taxon>
        <taxon>Reichenbachiella</taxon>
    </lineage>
</organism>
<evidence type="ECO:0000313" key="7">
    <source>
        <dbReference type="Proteomes" id="UP001300692"/>
    </source>
</evidence>
<protein>
    <submittedName>
        <fullName evidence="6">Response regulator</fullName>
    </submittedName>
</protein>
<dbReference type="InterPro" id="IPR050595">
    <property type="entry name" value="Bact_response_regulator"/>
</dbReference>
<dbReference type="PANTHER" id="PTHR44591:SF19">
    <property type="entry name" value="TWO-COMPONENT RESPONSE REGULATOR-RELATED"/>
    <property type="match status" value="1"/>
</dbReference>
<dbReference type="SMART" id="SM00448">
    <property type="entry name" value="REC"/>
    <property type="match status" value="1"/>
</dbReference>
<dbReference type="PANTHER" id="PTHR44591">
    <property type="entry name" value="STRESS RESPONSE REGULATOR PROTEIN 1"/>
    <property type="match status" value="1"/>
</dbReference>
<keyword evidence="7" id="KW-1185">Reference proteome</keyword>
<dbReference type="Pfam" id="PF07228">
    <property type="entry name" value="SpoIIE"/>
    <property type="match status" value="1"/>
</dbReference>
<dbReference type="PROSITE" id="PS50110">
    <property type="entry name" value="RESPONSE_REGULATORY"/>
    <property type="match status" value="1"/>
</dbReference>
<name>A0ABT3CS44_9BACT</name>
<dbReference type="RefSeq" id="WP_264137235.1">
    <property type="nucleotide sequence ID" value="NZ_JAOYOD010000001.1"/>
</dbReference>
<sequence>MEQNDLVVEQEQAPKPPKSRDKYTILYVDDEESNLRIFRMAFKREYNVLTALGGNEAIQMLRENDIQCLITDQKMPEMTGTELLERVLPEFPDVIRMILTGFADIEAIVKAVNKCGIYKYITKPWDKGEMKLTIDKALEAYELKSDKINLIRELEKANESLEEKVEQRTKELAEVNKRLMDSIKYAMTIQNAMLVSPELIKEAISDFFLIFRPLDIVSGDFYWIAEVEDEDGNALTCIACVDCTGHGVAGALMSMIGESLLNQIVHEHEITDVDEILVNLNIGIIEILNQEENENHHGMDASILVIDRAKSKVYFSGAKQNLLYSKEGKIETVKGDRFSIGGMTDQERKHTKHEVDFIEGETSFYMFSDGFPDQFGGPNNKKFSAARLTKCLEENMDKPMDEQKSIIEKTLDDWIGNEKQTDDIMIMGIQI</sequence>
<evidence type="ECO:0000259" key="5">
    <source>
        <dbReference type="PROSITE" id="PS50110"/>
    </source>
</evidence>
<comment type="caution">
    <text evidence="6">The sequence shown here is derived from an EMBL/GenBank/DDBJ whole genome shotgun (WGS) entry which is preliminary data.</text>
</comment>
<feature type="region of interest" description="Disordered" evidence="4">
    <location>
        <begin position="1"/>
        <end position="20"/>
    </location>
</feature>
<reference evidence="6 7" key="1">
    <citation type="submission" date="2022-10" db="EMBL/GenBank/DDBJ databases">
        <title>Comparative genomics and taxonomic characterization of three novel marine species of genus Reichenbachiella exhibiting antioxidant and polysaccharide degradation activities.</title>
        <authorList>
            <person name="Muhammad N."/>
            <person name="Lee Y.-J."/>
            <person name="Ko J."/>
            <person name="Kim S.-G."/>
        </authorList>
    </citation>
    <scope>NUCLEOTIDE SEQUENCE [LARGE SCALE GENOMIC DNA]</scope>
    <source>
        <strain evidence="6 7">ABR2-5</strain>
    </source>
</reference>
<evidence type="ECO:0000256" key="2">
    <source>
        <dbReference type="PROSITE-ProRule" id="PRU00169"/>
    </source>
</evidence>
<keyword evidence="3" id="KW-0175">Coiled coil</keyword>
<accession>A0ABT3CS44</accession>
<gene>
    <name evidence="6" type="ORF">N7U62_07215</name>
</gene>
<dbReference type="InterPro" id="IPR001932">
    <property type="entry name" value="PPM-type_phosphatase-like_dom"/>
</dbReference>
<evidence type="ECO:0000313" key="6">
    <source>
        <dbReference type="EMBL" id="MCV9386447.1"/>
    </source>
</evidence>
<keyword evidence="1 2" id="KW-0597">Phosphoprotein</keyword>
<feature type="modified residue" description="4-aspartylphosphate" evidence="2">
    <location>
        <position position="72"/>
    </location>
</feature>
<evidence type="ECO:0000256" key="4">
    <source>
        <dbReference type="SAM" id="MobiDB-lite"/>
    </source>
</evidence>
<dbReference type="InterPro" id="IPR001789">
    <property type="entry name" value="Sig_transdc_resp-reg_receiver"/>
</dbReference>
<dbReference type="InterPro" id="IPR011006">
    <property type="entry name" value="CheY-like_superfamily"/>
</dbReference>
<dbReference type="Proteomes" id="UP001300692">
    <property type="component" value="Unassembled WGS sequence"/>
</dbReference>
<dbReference type="CDD" id="cd17569">
    <property type="entry name" value="REC_HupR-like"/>
    <property type="match status" value="1"/>
</dbReference>
<evidence type="ECO:0000256" key="1">
    <source>
        <dbReference type="ARBA" id="ARBA00022553"/>
    </source>
</evidence>